<reference evidence="2 3" key="1">
    <citation type="submission" date="2020-08" db="EMBL/GenBank/DDBJ databases">
        <title>Genomic Encyclopedia of Type Strains, Phase IV (KMG-V): Genome sequencing to study the core and pangenomes of soil and plant-associated prokaryotes.</title>
        <authorList>
            <person name="Whitman W."/>
        </authorList>
    </citation>
    <scope>NUCLEOTIDE SEQUENCE [LARGE SCALE GENOMIC DNA]</scope>
    <source>
        <strain evidence="2 3">MP601</strain>
    </source>
</reference>
<dbReference type="Proteomes" id="UP000548326">
    <property type="component" value="Unassembled WGS sequence"/>
</dbReference>
<dbReference type="AlphaFoldDB" id="A0A841JM07"/>
<dbReference type="InterPro" id="IPR000600">
    <property type="entry name" value="ROK"/>
</dbReference>
<dbReference type="GO" id="GO:0047330">
    <property type="term" value="F:polyphosphate-glucose phosphotransferase activity"/>
    <property type="evidence" value="ECO:0007669"/>
    <property type="project" value="UniProtKB-EC"/>
</dbReference>
<dbReference type="Pfam" id="PF00480">
    <property type="entry name" value="ROK"/>
    <property type="match status" value="1"/>
</dbReference>
<gene>
    <name evidence="2" type="ORF">HDF22_003900</name>
</gene>
<name>A0A841JM07_9SPHI</name>
<organism evidence="2 3">
    <name type="scientific">Mucilaginibacter lappiensis</name>
    <dbReference type="NCBI Taxonomy" id="354630"/>
    <lineage>
        <taxon>Bacteria</taxon>
        <taxon>Pseudomonadati</taxon>
        <taxon>Bacteroidota</taxon>
        <taxon>Sphingobacteriia</taxon>
        <taxon>Sphingobacteriales</taxon>
        <taxon>Sphingobacteriaceae</taxon>
        <taxon>Mucilaginibacter</taxon>
    </lineage>
</organism>
<protein>
    <submittedName>
        <fullName evidence="2">Polyphosphate glucokinase</fullName>
        <ecNumber evidence="2">2.7.1.63</ecNumber>
    </submittedName>
</protein>
<dbReference type="SUPFAM" id="SSF53067">
    <property type="entry name" value="Actin-like ATPase domain"/>
    <property type="match status" value="1"/>
</dbReference>
<comment type="caution">
    <text evidence="2">The sequence shown here is derived from an EMBL/GenBank/DDBJ whole genome shotgun (WGS) entry which is preliminary data.</text>
</comment>
<dbReference type="InterPro" id="IPR043129">
    <property type="entry name" value="ATPase_NBD"/>
</dbReference>
<dbReference type="Gene3D" id="3.30.420.40">
    <property type="match status" value="2"/>
</dbReference>
<sequence length="249" mass="27445">MKNTPTKVKVLSIDIGGSHIKATILNEKGELKMDYDKIVTPAPASPENLIKAIKTLVKDFPAYDYISVGFPGYVKAGVIKTAPNLGTKLWADFDLSKKLSEALGKPSKVVNDADMQGLGVVDGKGLEMVITLGTGFGTAFLMDGHLLPHLELSQLPIKTDRNYDEYIGEKALEKYGKERWNKRMQKVFEILKTVFNYDTLYIGGGNSDKLTFKLDKNMRIVTNADGIKGGSRLWLSDAESRITKATPTK</sequence>
<proteinExistence type="inferred from homology"/>
<keyword evidence="2" id="KW-0418">Kinase</keyword>
<dbReference type="EMBL" id="JACHCA010000011">
    <property type="protein sequence ID" value="MBB6129768.1"/>
    <property type="molecule type" value="Genomic_DNA"/>
</dbReference>
<keyword evidence="2" id="KW-0808">Transferase</keyword>
<dbReference type="PANTHER" id="PTHR18964">
    <property type="entry name" value="ROK (REPRESSOR, ORF, KINASE) FAMILY"/>
    <property type="match status" value="1"/>
</dbReference>
<evidence type="ECO:0000256" key="1">
    <source>
        <dbReference type="ARBA" id="ARBA00006479"/>
    </source>
</evidence>
<dbReference type="PANTHER" id="PTHR18964:SF149">
    <property type="entry name" value="BIFUNCTIONAL UDP-N-ACETYLGLUCOSAMINE 2-EPIMERASE_N-ACETYLMANNOSAMINE KINASE"/>
    <property type="match status" value="1"/>
</dbReference>
<dbReference type="EC" id="2.7.1.63" evidence="2"/>
<evidence type="ECO:0000313" key="3">
    <source>
        <dbReference type="Proteomes" id="UP000548326"/>
    </source>
</evidence>
<dbReference type="RefSeq" id="WP_183588761.1">
    <property type="nucleotide sequence ID" value="NZ_JACHCA010000011.1"/>
</dbReference>
<accession>A0A841JM07</accession>
<comment type="similarity">
    <text evidence="1">Belongs to the ROK (NagC/XylR) family.</text>
</comment>
<evidence type="ECO:0000313" key="2">
    <source>
        <dbReference type="EMBL" id="MBB6129768.1"/>
    </source>
</evidence>